<keyword evidence="2" id="KW-1185">Reference proteome</keyword>
<accession>A0ABU0LXV1</accession>
<name>A0ABU0LXV1_9HYPH</name>
<evidence type="ECO:0000313" key="1">
    <source>
        <dbReference type="EMBL" id="MDQ0513519.1"/>
    </source>
</evidence>
<evidence type="ECO:0000313" key="2">
    <source>
        <dbReference type="Proteomes" id="UP001235094"/>
    </source>
</evidence>
<dbReference type="EMBL" id="JAUSVR010000035">
    <property type="protein sequence ID" value="MDQ0513519.1"/>
    <property type="molecule type" value="Genomic_DNA"/>
</dbReference>
<dbReference type="Proteomes" id="UP001235094">
    <property type="component" value="Unassembled WGS sequence"/>
</dbReference>
<sequence>MAQTPNEIDLVRKAQRSAYAITSATNGCPKVDEDVRGWPKYLIRRCEYRQGNLTGLVYLAEVPAKTVAAWISRTCARKMPEVASCFGTVLRCGQLNSGYMFPVAGNIIEDGRNFFFRNGMTVNLGDGTHASRRPIPLKLQEELAQRGDAQILSIPSGLTRYWRSRPHQVAVLFPDKRAPEAVNTAEQRALWLRIARDEFLSAARGRENRLLEAYVAVHRDVLARGQCPL</sequence>
<organism evidence="1 2">
    <name type="scientific">Ancylobacter amanitiformis</name>
    <dbReference type="NCBI Taxonomy" id="217069"/>
    <lineage>
        <taxon>Bacteria</taxon>
        <taxon>Pseudomonadati</taxon>
        <taxon>Pseudomonadota</taxon>
        <taxon>Alphaproteobacteria</taxon>
        <taxon>Hyphomicrobiales</taxon>
        <taxon>Xanthobacteraceae</taxon>
        <taxon>Ancylobacter</taxon>
    </lineage>
</organism>
<protein>
    <submittedName>
        <fullName evidence="1">Uncharacterized protein</fullName>
    </submittedName>
</protein>
<reference evidence="1 2" key="1">
    <citation type="submission" date="2023-07" db="EMBL/GenBank/DDBJ databases">
        <title>Genomic Encyclopedia of Type Strains, Phase IV (KMG-IV): sequencing the most valuable type-strain genomes for metagenomic binning, comparative biology and taxonomic classification.</title>
        <authorList>
            <person name="Goeker M."/>
        </authorList>
    </citation>
    <scope>NUCLEOTIDE SEQUENCE [LARGE SCALE GENOMIC DNA]</scope>
    <source>
        <strain evidence="1 2">DSM 15561</strain>
    </source>
</reference>
<proteinExistence type="predicted"/>
<gene>
    <name evidence="1" type="ORF">QOZ99_004442</name>
</gene>
<comment type="caution">
    <text evidence="1">The sequence shown here is derived from an EMBL/GenBank/DDBJ whole genome shotgun (WGS) entry which is preliminary data.</text>
</comment>
<dbReference type="RefSeq" id="WP_306892138.1">
    <property type="nucleotide sequence ID" value="NZ_JAUSVR010000035.1"/>
</dbReference>